<proteinExistence type="predicted"/>
<feature type="region of interest" description="Disordered" evidence="1">
    <location>
        <begin position="16"/>
        <end position="37"/>
    </location>
</feature>
<gene>
    <name evidence="2" type="ORF">S01H4_31354</name>
</gene>
<comment type="caution">
    <text evidence="2">The sequence shown here is derived from an EMBL/GenBank/DDBJ whole genome shotgun (WGS) entry which is preliminary data.</text>
</comment>
<reference evidence="2" key="1">
    <citation type="journal article" date="2014" name="Front. Microbiol.">
        <title>High frequency of phylogenetically diverse reductive dehalogenase-homologous genes in deep subseafloor sedimentary metagenomes.</title>
        <authorList>
            <person name="Kawai M."/>
            <person name="Futagami T."/>
            <person name="Toyoda A."/>
            <person name="Takaki Y."/>
            <person name="Nishi S."/>
            <person name="Hori S."/>
            <person name="Arai W."/>
            <person name="Tsubouchi T."/>
            <person name="Morono Y."/>
            <person name="Uchiyama I."/>
            <person name="Ito T."/>
            <person name="Fujiyama A."/>
            <person name="Inagaki F."/>
            <person name="Takami H."/>
        </authorList>
    </citation>
    <scope>NUCLEOTIDE SEQUENCE</scope>
    <source>
        <strain evidence="2">Expedition CK06-06</strain>
    </source>
</reference>
<dbReference type="AlphaFoldDB" id="X1AB95"/>
<evidence type="ECO:0000256" key="1">
    <source>
        <dbReference type="SAM" id="MobiDB-lite"/>
    </source>
</evidence>
<sequence>PFGRADLTASAAFRPIRGGRPQLHGPRLASAAISTRE</sequence>
<feature type="non-terminal residue" evidence="2">
    <location>
        <position position="1"/>
    </location>
</feature>
<name>X1AB95_9ZZZZ</name>
<dbReference type="EMBL" id="BART01016281">
    <property type="protein sequence ID" value="GAG79720.1"/>
    <property type="molecule type" value="Genomic_DNA"/>
</dbReference>
<organism evidence="2">
    <name type="scientific">marine sediment metagenome</name>
    <dbReference type="NCBI Taxonomy" id="412755"/>
    <lineage>
        <taxon>unclassified sequences</taxon>
        <taxon>metagenomes</taxon>
        <taxon>ecological metagenomes</taxon>
    </lineage>
</organism>
<evidence type="ECO:0000313" key="2">
    <source>
        <dbReference type="EMBL" id="GAG79720.1"/>
    </source>
</evidence>
<protein>
    <submittedName>
        <fullName evidence="2">Uncharacterized protein</fullName>
    </submittedName>
</protein>
<accession>X1AB95</accession>